<dbReference type="InterPro" id="IPR025419">
    <property type="entry name" value="DUF4142"/>
</dbReference>
<dbReference type="PANTHER" id="PTHR38593">
    <property type="entry name" value="BLR2558 PROTEIN"/>
    <property type="match status" value="1"/>
</dbReference>
<organism evidence="3 4">
    <name type="scientific">Paracidobacterium acidisoli</name>
    <dbReference type="NCBI Taxonomy" id="2303751"/>
    <lineage>
        <taxon>Bacteria</taxon>
        <taxon>Pseudomonadati</taxon>
        <taxon>Acidobacteriota</taxon>
        <taxon>Terriglobia</taxon>
        <taxon>Terriglobales</taxon>
        <taxon>Acidobacteriaceae</taxon>
        <taxon>Paracidobacterium</taxon>
    </lineage>
</organism>
<feature type="signal peptide" evidence="1">
    <location>
        <begin position="1"/>
        <end position="25"/>
    </location>
</feature>
<dbReference type="Pfam" id="PF13628">
    <property type="entry name" value="DUF4142"/>
    <property type="match status" value="1"/>
</dbReference>
<evidence type="ECO:0000256" key="1">
    <source>
        <dbReference type="SAM" id="SignalP"/>
    </source>
</evidence>
<dbReference type="InterPro" id="IPR012347">
    <property type="entry name" value="Ferritin-like"/>
</dbReference>
<dbReference type="AlphaFoldDB" id="A0A372IPU0"/>
<dbReference type="PANTHER" id="PTHR38593:SF1">
    <property type="entry name" value="BLR2558 PROTEIN"/>
    <property type="match status" value="1"/>
</dbReference>
<keyword evidence="4" id="KW-1185">Reference proteome</keyword>
<evidence type="ECO:0000259" key="2">
    <source>
        <dbReference type="Pfam" id="PF13628"/>
    </source>
</evidence>
<dbReference type="Proteomes" id="UP000264702">
    <property type="component" value="Unassembled WGS sequence"/>
</dbReference>
<dbReference type="Gene3D" id="1.20.1260.10">
    <property type="match status" value="1"/>
</dbReference>
<feature type="chain" id="PRO_5016910485" evidence="1">
    <location>
        <begin position="26"/>
        <end position="172"/>
    </location>
</feature>
<protein>
    <submittedName>
        <fullName evidence="3">DUF4142 domain-containing protein</fullName>
    </submittedName>
</protein>
<dbReference type="EMBL" id="QVQT01000003">
    <property type="protein sequence ID" value="RFU16980.1"/>
    <property type="molecule type" value="Genomic_DNA"/>
</dbReference>
<comment type="caution">
    <text evidence="3">The sequence shown here is derived from an EMBL/GenBank/DDBJ whole genome shotgun (WGS) entry which is preliminary data.</text>
</comment>
<evidence type="ECO:0000313" key="4">
    <source>
        <dbReference type="Proteomes" id="UP000264702"/>
    </source>
</evidence>
<name>A0A372IPU0_9BACT</name>
<feature type="domain" description="DUF4142" evidence="2">
    <location>
        <begin position="32"/>
        <end position="168"/>
    </location>
</feature>
<proteinExistence type="predicted"/>
<keyword evidence="1" id="KW-0732">Signal</keyword>
<reference evidence="3 4" key="1">
    <citation type="submission" date="2018-08" db="EMBL/GenBank/DDBJ databases">
        <title>Acidipila sp. 4G-K13, an acidobacterium isolated from forest soil.</title>
        <authorList>
            <person name="Gao Z.-H."/>
            <person name="Qiu L.-H."/>
        </authorList>
    </citation>
    <scope>NUCLEOTIDE SEQUENCE [LARGE SCALE GENOMIC DNA]</scope>
    <source>
        <strain evidence="3 4">4G-K13</strain>
    </source>
</reference>
<accession>A0A372IPU0</accession>
<sequence>MGGNPMKCILAAICCVAMCSMPALAQKKAAMTDQQFVDFAGQTDMVEANLGQLAATTASSQPVKDYAQMLVTDHTSDFSQLNSVAQQASLTAPTAIDAAHNKMMIDPFQKLKGAAFDHKYVQEMIAGHTKAIAVYKKEADDAQNPALKSYAQQTLPTLQKHLDGAKALLKAK</sequence>
<evidence type="ECO:0000313" key="3">
    <source>
        <dbReference type="EMBL" id="RFU16980.1"/>
    </source>
</evidence>
<gene>
    <name evidence="3" type="ORF">D0Y96_09695</name>
</gene>